<sequence length="361" mass="41244">MRTANLWLSQILANAVLPDERIAQAMLADPLRAQAFDITSKNVAQVVQKRSHLLRAVYPAFSDFCQARLYSPNQLIDTLWDFWLPLAMQLAASRQQLQRTLIQGILGGQGTGKTTLSAILTLILDRLGYRTVSLSLDDLYKTYHERLALRQHDPRLIWRGPPGTHDVDLGLTILQKLRQPNSQPIAIPRFDKSAYSGAGDRTQPEIIEAVDIVLFEGWFVGVRPIDPQQFNLAPPPIDTHADREFARDMNARLHEYLPLWEQLDSLILLYPEDYRRSLTWRKDAEHDQIAAGQAGMIDAEVENFVKYFWRSLHPELFIKPLLTPPTWVDLVVEIDPDHSPRRVYRPGDLASYRRGQGDGEL</sequence>
<evidence type="ECO:0000313" key="1">
    <source>
        <dbReference type="EMBL" id="MBE9189355.1"/>
    </source>
</evidence>
<reference evidence="1 2" key="1">
    <citation type="submission" date="2020-10" db="EMBL/GenBank/DDBJ databases">
        <authorList>
            <person name="Castelo-Branco R."/>
            <person name="Eusebio N."/>
            <person name="Adriana R."/>
            <person name="Vieira A."/>
            <person name="Brugerolle De Fraissinette N."/>
            <person name="Rezende De Castro R."/>
            <person name="Schneider M.P."/>
            <person name="Vasconcelos V."/>
            <person name="Leao P.N."/>
        </authorList>
    </citation>
    <scope>NUCLEOTIDE SEQUENCE [LARGE SCALE GENOMIC DNA]</scope>
    <source>
        <strain evidence="1 2">LEGE 06123</strain>
    </source>
</reference>
<accession>A0ABR9UP12</accession>
<dbReference type="Gene3D" id="3.40.50.300">
    <property type="entry name" value="P-loop containing nucleotide triphosphate hydrolases"/>
    <property type="match status" value="1"/>
</dbReference>
<protein>
    <submittedName>
        <fullName evidence="1">Glycerate kinase</fullName>
    </submittedName>
</protein>
<dbReference type="PANTHER" id="PTHR10285">
    <property type="entry name" value="URIDINE KINASE"/>
    <property type="match status" value="1"/>
</dbReference>
<dbReference type="GO" id="GO:0016301">
    <property type="term" value="F:kinase activity"/>
    <property type="evidence" value="ECO:0007669"/>
    <property type="project" value="UniProtKB-KW"/>
</dbReference>
<dbReference type="RefSeq" id="WP_193930612.1">
    <property type="nucleotide sequence ID" value="NZ_CAWPMZ010000096.1"/>
</dbReference>
<gene>
    <name evidence="1" type="ORF">IQ230_03040</name>
</gene>
<proteinExistence type="predicted"/>
<dbReference type="EMBL" id="JADEWN010000005">
    <property type="protein sequence ID" value="MBE9189355.1"/>
    <property type="molecule type" value="Genomic_DNA"/>
</dbReference>
<comment type="caution">
    <text evidence="1">The sequence shown here is derived from an EMBL/GenBank/DDBJ whole genome shotgun (WGS) entry which is preliminary data.</text>
</comment>
<name>A0ABR9UP12_9CHRO</name>
<organism evidence="1 2">
    <name type="scientific">Gloeocapsopsis crepidinum LEGE 06123</name>
    <dbReference type="NCBI Taxonomy" id="588587"/>
    <lineage>
        <taxon>Bacteria</taxon>
        <taxon>Bacillati</taxon>
        <taxon>Cyanobacteriota</taxon>
        <taxon>Cyanophyceae</taxon>
        <taxon>Oscillatoriophycideae</taxon>
        <taxon>Chroococcales</taxon>
        <taxon>Chroococcaceae</taxon>
        <taxon>Gloeocapsopsis</taxon>
    </lineage>
</organism>
<evidence type="ECO:0000313" key="2">
    <source>
        <dbReference type="Proteomes" id="UP000651156"/>
    </source>
</evidence>
<dbReference type="InterPro" id="IPR027417">
    <property type="entry name" value="P-loop_NTPase"/>
</dbReference>
<keyword evidence="1" id="KW-0808">Transferase</keyword>
<dbReference type="Proteomes" id="UP000651156">
    <property type="component" value="Unassembled WGS sequence"/>
</dbReference>
<keyword evidence="2" id="KW-1185">Reference proteome</keyword>
<keyword evidence="1" id="KW-0418">Kinase</keyword>
<dbReference type="SUPFAM" id="SSF52540">
    <property type="entry name" value="P-loop containing nucleoside triphosphate hydrolases"/>
    <property type="match status" value="1"/>
</dbReference>